<sequence>MVNTKLHDEATHPPPAETSSFVCARVLLQYFANPTGEDYYKIETLGHYNLYEDCPRQRQLCHVIH</sequence>
<accession>A0A2G9UUK8</accession>
<evidence type="ECO:0000313" key="2">
    <source>
        <dbReference type="Proteomes" id="UP000230423"/>
    </source>
</evidence>
<gene>
    <name evidence="1" type="ORF">TELCIR_04070</name>
</gene>
<keyword evidence="2" id="KW-1185">Reference proteome</keyword>
<name>A0A2G9UUK8_TELCI</name>
<dbReference type="AlphaFoldDB" id="A0A2G9UUK8"/>
<proteinExistence type="predicted"/>
<reference evidence="1 2" key="1">
    <citation type="submission" date="2015-09" db="EMBL/GenBank/DDBJ databases">
        <title>Draft genome of the parasitic nematode Teladorsagia circumcincta isolate WARC Sus (inbred).</title>
        <authorList>
            <person name="Mitreva M."/>
        </authorList>
    </citation>
    <scope>NUCLEOTIDE SEQUENCE [LARGE SCALE GENOMIC DNA]</scope>
    <source>
        <strain evidence="1 2">S</strain>
    </source>
</reference>
<protein>
    <submittedName>
        <fullName evidence="1">Uncharacterized protein</fullName>
    </submittedName>
</protein>
<dbReference type="Proteomes" id="UP000230423">
    <property type="component" value="Unassembled WGS sequence"/>
</dbReference>
<organism evidence="1 2">
    <name type="scientific">Teladorsagia circumcincta</name>
    <name type="common">Brown stomach worm</name>
    <name type="synonym">Ostertagia circumcincta</name>
    <dbReference type="NCBI Taxonomy" id="45464"/>
    <lineage>
        <taxon>Eukaryota</taxon>
        <taxon>Metazoa</taxon>
        <taxon>Ecdysozoa</taxon>
        <taxon>Nematoda</taxon>
        <taxon>Chromadorea</taxon>
        <taxon>Rhabditida</taxon>
        <taxon>Rhabditina</taxon>
        <taxon>Rhabditomorpha</taxon>
        <taxon>Strongyloidea</taxon>
        <taxon>Trichostrongylidae</taxon>
        <taxon>Teladorsagia</taxon>
    </lineage>
</organism>
<dbReference type="EMBL" id="KZ345359">
    <property type="protein sequence ID" value="PIO73945.1"/>
    <property type="molecule type" value="Genomic_DNA"/>
</dbReference>
<evidence type="ECO:0000313" key="1">
    <source>
        <dbReference type="EMBL" id="PIO73945.1"/>
    </source>
</evidence>